<dbReference type="CDD" id="cd03396">
    <property type="entry name" value="PAP2_like_6"/>
    <property type="match status" value="1"/>
</dbReference>
<feature type="domain" description="Phosphatidic acid phosphatase type 2/haloperoxidase" evidence="2">
    <location>
        <begin position="114"/>
        <end position="237"/>
    </location>
</feature>
<dbReference type="InterPro" id="IPR036938">
    <property type="entry name" value="PAP2/HPO_sf"/>
</dbReference>
<evidence type="ECO:0000256" key="1">
    <source>
        <dbReference type="SAM" id="Phobius"/>
    </source>
</evidence>
<feature type="transmembrane region" description="Helical" evidence="1">
    <location>
        <begin position="170"/>
        <end position="189"/>
    </location>
</feature>
<dbReference type="Gene3D" id="1.20.144.10">
    <property type="entry name" value="Phosphatidic acid phosphatase type 2/haloperoxidase"/>
    <property type="match status" value="1"/>
</dbReference>
<dbReference type="Proteomes" id="UP000002033">
    <property type="component" value="Chromosome"/>
</dbReference>
<keyword evidence="1" id="KW-1133">Transmembrane helix</keyword>
<sequence>MWSPEVSFGPKRHWDVDGADERPGVSAHAMIKAALATGAIAFLLFQLLPGLDMAVAQAFYEGNSRFAGITSPLVWAVRDGFSFAFYFICAATVVGLVVAGRPSRSCLGFAFNKWLFLTLCLIIGPLVVTNIGFKDHWGRARPRDVIEFGGAKTFTPVFPPSDQCGRNCSFVSGEASAIYIVFFAAAFLLRRHGRRLILLGIVLGSIAGLTRIAQGGHFLSDVIFAGVLMALTAASLQLLFDTIRASDLAEQHEAPA</sequence>
<proteinExistence type="predicted"/>
<dbReference type="InterPro" id="IPR000326">
    <property type="entry name" value="PAP2/HPO"/>
</dbReference>
<dbReference type="HOGENOM" id="CLU_070327_1_0_5"/>
<dbReference type="KEGG" id="hdn:Hden_2093"/>
<dbReference type="SMART" id="SM00014">
    <property type="entry name" value="acidPPc"/>
    <property type="match status" value="1"/>
</dbReference>
<gene>
    <name evidence="3" type="ordered locus">Hden_2093</name>
</gene>
<dbReference type="RefSeq" id="WP_013216051.1">
    <property type="nucleotide sequence ID" value="NC_014313.1"/>
</dbReference>
<accession>D8JQD8</accession>
<dbReference type="AlphaFoldDB" id="D8JQD8"/>
<keyword evidence="1" id="KW-0812">Transmembrane</keyword>
<dbReference type="Pfam" id="PF01569">
    <property type="entry name" value="PAP2"/>
    <property type="match status" value="1"/>
</dbReference>
<dbReference type="STRING" id="582899.Hden_2093"/>
<reference evidence="4" key="1">
    <citation type="journal article" date="2011" name="J. Bacteriol.">
        <title>Genome sequences of eight morphologically diverse alphaproteobacteria.</title>
        <authorList>
            <consortium name="US DOE Joint Genome Institute"/>
            <person name="Brown P.J."/>
            <person name="Kysela D.T."/>
            <person name="Buechlein A."/>
            <person name="Hemmerich C."/>
            <person name="Brun Y.V."/>
        </authorList>
    </citation>
    <scope>NUCLEOTIDE SEQUENCE [LARGE SCALE GENOMIC DNA]</scope>
    <source>
        <strain evidence="4">ATCC 51888 / DSM 1869 / NCIB 11706 / TK 0415</strain>
    </source>
</reference>
<dbReference type="SUPFAM" id="SSF48317">
    <property type="entry name" value="Acid phosphatase/Vanadium-dependent haloperoxidase"/>
    <property type="match status" value="1"/>
</dbReference>
<organism evidence="3 4">
    <name type="scientific">Hyphomicrobium denitrificans (strain ATCC 51888 / DSM 1869 / NCIMB 11706 / TK 0415)</name>
    <dbReference type="NCBI Taxonomy" id="582899"/>
    <lineage>
        <taxon>Bacteria</taxon>
        <taxon>Pseudomonadati</taxon>
        <taxon>Pseudomonadota</taxon>
        <taxon>Alphaproteobacteria</taxon>
        <taxon>Hyphomicrobiales</taxon>
        <taxon>Hyphomicrobiaceae</taxon>
        <taxon>Hyphomicrobium</taxon>
    </lineage>
</organism>
<keyword evidence="4" id="KW-1185">Reference proteome</keyword>
<evidence type="ECO:0000313" key="3">
    <source>
        <dbReference type="EMBL" id="ADJ23892.1"/>
    </source>
</evidence>
<evidence type="ECO:0000313" key="4">
    <source>
        <dbReference type="Proteomes" id="UP000002033"/>
    </source>
</evidence>
<dbReference type="OrthoDB" id="9813524at2"/>
<feature type="transmembrane region" description="Helical" evidence="1">
    <location>
        <begin position="80"/>
        <end position="99"/>
    </location>
</feature>
<feature type="transmembrane region" description="Helical" evidence="1">
    <location>
        <begin position="111"/>
        <end position="133"/>
    </location>
</feature>
<feature type="transmembrane region" description="Helical" evidence="1">
    <location>
        <begin position="33"/>
        <end position="60"/>
    </location>
</feature>
<feature type="transmembrane region" description="Helical" evidence="1">
    <location>
        <begin position="196"/>
        <end position="216"/>
    </location>
</feature>
<evidence type="ECO:0000259" key="2">
    <source>
        <dbReference type="SMART" id="SM00014"/>
    </source>
</evidence>
<dbReference type="EMBL" id="CP002083">
    <property type="protein sequence ID" value="ADJ23892.1"/>
    <property type="molecule type" value="Genomic_DNA"/>
</dbReference>
<feature type="transmembrane region" description="Helical" evidence="1">
    <location>
        <begin position="222"/>
        <end position="240"/>
    </location>
</feature>
<keyword evidence="1" id="KW-0472">Membrane</keyword>
<dbReference type="eggNOG" id="COG3907">
    <property type="taxonomic scope" value="Bacteria"/>
</dbReference>
<protein>
    <submittedName>
        <fullName evidence="3">Phosphoesterase PA-phosphatase related protein</fullName>
    </submittedName>
</protein>
<name>D8JQD8_HYPDA</name>